<dbReference type="EMBL" id="GG678666">
    <property type="protein sequence ID" value="EER08946.1"/>
    <property type="molecule type" value="Genomic_DNA"/>
</dbReference>
<feature type="region of interest" description="Disordered" evidence="3">
    <location>
        <begin position="171"/>
        <end position="212"/>
    </location>
</feature>
<keyword evidence="6" id="KW-1185">Reference proteome</keyword>
<dbReference type="PROSITE" id="PS50102">
    <property type="entry name" value="RRM"/>
    <property type="match status" value="1"/>
</dbReference>
<evidence type="ECO:0000256" key="1">
    <source>
        <dbReference type="ARBA" id="ARBA00022884"/>
    </source>
</evidence>
<dbReference type="OrthoDB" id="1875751at2759"/>
<dbReference type="Pfam" id="PF00076">
    <property type="entry name" value="RRM_1"/>
    <property type="match status" value="1"/>
</dbReference>
<evidence type="ECO:0000256" key="2">
    <source>
        <dbReference type="PROSITE-ProRule" id="PRU00176"/>
    </source>
</evidence>
<dbReference type="Proteomes" id="UP000007800">
    <property type="component" value="Unassembled WGS sequence"/>
</dbReference>
<accession>C5L2X3</accession>
<name>C5L2X3_PERM5</name>
<dbReference type="OMA" id="THMRPTH"/>
<evidence type="ECO:0000313" key="5">
    <source>
        <dbReference type="EMBL" id="EER08946.1"/>
    </source>
</evidence>
<dbReference type="SUPFAM" id="SSF54928">
    <property type="entry name" value="RNA-binding domain, RBD"/>
    <property type="match status" value="2"/>
</dbReference>
<dbReference type="Gene3D" id="3.30.70.330">
    <property type="match status" value="2"/>
</dbReference>
<dbReference type="PANTHER" id="PTHR48024">
    <property type="entry name" value="GEO13361P1-RELATED"/>
    <property type="match status" value="1"/>
</dbReference>
<dbReference type="InterPro" id="IPR050886">
    <property type="entry name" value="RNA-binding_reg"/>
</dbReference>
<feature type="domain" description="RRM" evidence="4">
    <location>
        <begin position="76"/>
        <end position="150"/>
    </location>
</feature>
<evidence type="ECO:0000259" key="4">
    <source>
        <dbReference type="PROSITE" id="PS50102"/>
    </source>
</evidence>
<dbReference type="AlphaFoldDB" id="C5L2X3"/>
<dbReference type="SMART" id="SM00360">
    <property type="entry name" value="RRM"/>
    <property type="match status" value="1"/>
</dbReference>
<dbReference type="InterPro" id="IPR000504">
    <property type="entry name" value="RRM_dom"/>
</dbReference>
<keyword evidence="1 2" id="KW-0694">RNA-binding</keyword>
<dbReference type="GO" id="GO:0005634">
    <property type="term" value="C:nucleus"/>
    <property type="evidence" value="ECO:0007669"/>
    <property type="project" value="TreeGrafter"/>
</dbReference>
<protein>
    <recommendedName>
        <fullName evidence="4">RRM domain-containing protein</fullName>
    </recommendedName>
</protein>
<proteinExistence type="predicted"/>
<dbReference type="GeneID" id="9064855"/>
<reference evidence="5 6" key="1">
    <citation type="submission" date="2008-07" db="EMBL/GenBank/DDBJ databases">
        <authorList>
            <person name="El-Sayed N."/>
            <person name="Caler E."/>
            <person name="Inman J."/>
            <person name="Amedeo P."/>
            <person name="Hass B."/>
            <person name="Wortman J."/>
        </authorList>
    </citation>
    <scope>NUCLEOTIDE SEQUENCE [LARGE SCALE GENOMIC DNA]</scope>
    <source>
        <strain evidence="6">ATCC 50983 / TXsc</strain>
    </source>
</reference>
<organism evidence="6">
    <name type="scientific">Perkinsus marinus (strain ATCC 50983 / TXsc)</name>
    <dbReference type="NCBI Taxonomy" id="423536"/>
    <lineage>
        <taxon>Eukaryota</taxon>
        <taxon>Sar</taxon>
        <taxon>Alveolata</taxon>
        <taxon>Perkinsozoa</taxon>
        <taxon>Perkinsea</taxon>
        <taxon>Perkinsida</taxon>
        <taxon>Perkinsidae</taxon>
        <taxon>Perkinsus</taxon>
    </lineage>
</organism>
<dbReference type="InterPro" id="IPR035979">
    <property type="entry name" value="RBD_domain_sf"/>
</dbReference>
<evidence type="ECO:0000313" key="6">
    <source>
        <dbReference type="Proteomes" id="UP000007800"/>
    </source>
</evidence>
<dbReference type="InterPro" id="IPR012677">
    <property type="entry name" value="Nucleotide-bd_a/b_plait_sf"/>
</dbReference>
<evidence type="ECO:0000256" key="3">
    <source>
        <dbReference type="SAM" id="MobiDB-lite"/>
    </source>
</evidence>
<dbReference type="InParanoid" id="C5L2X3"/>
<dbReference type="GO" id="GO:0003723">
    <property type="term" value="F:RNA binding"/>
    <property type="evidence" value="ECO:0007669"/>
    <property type="project" value="UniProtKB-UniRule"/>
</dbReference>
<sequence>MYDKETGRNKGYGRATYSTPAEANAAIRSGDANMIDAKCVEIKPLLRPPTNIPATPNTNRFNNHDDATGYTMDGPCKVFLGGIPPSVDEDKLAHHLSRYGRVAEVRIYRDMETGRHKGFGFAIMGDPSQAKAACHGGNNNYIDSKWIQVKPFCNPYDRNVSGPMERQMMMRTPGSRPPPPATTTTINQPPPPPPAGAGGGGVPATYGRGVHTPPHMQYNVPPLHQLQGDTHVYRSTPTTQQQANVMTVSSLRPQQGAMQSYPQQPQQGYELITIIPTSIIPKNNNNNNNNNNS</sequence>
<gene>
    <name evidence="5" type="ORF">Pmar_PMAR014112</name>
</gene>
<dbReference type="PANTHER" id="PTHR48024:SF56">
    <property type="entry name" value="HETEROGENEOUS NUCLEAR RIBONUCLEOPROTEIN A0"/>
    <property type="match status" value="1"/>
</dbReference>
<dbReference type="RefSeq" id="XP_002777130.1">
    <property type="nucleotide sequence ID" value="XM_002777084.1"/>
</dbReference>